<evidence type="ECO:0000313" key="2">
    <source>
        <dbReference type="EMBL" id="OWZ06552.1"/>
    </source>
</evidence>
<organism evidence="2 3">
    <name type="scientific">Phytophthora megakarya</name>
    <dbReference type="NCBI Taxonomy" id="4795"/>
    <lineage>
        <taxon>Eukaryota</taxon>
        <taxon>Sar</taxon>
        <taxon>Stramenopiles</taxon>
        <taxon>Oomycota</taxon>
        <taxon>Peronosporomycetes</taxon>
        <taxon>Peronosporales</taxon>
        <taxon>Peronosporaceae</taxon>
        <taxon>Phytophthora</taxon>
    </lineage>
</organism>
<dbReference type="OrthoDB" id="96880at2759"/>
<evidence type="ECO:0000313" key="3">
    <source>
        <dbReference type="Proteomes" id="UP000198211"/>
    </source>
</evidence>
<keyword evidence="3" id="KW-1185">Reference proteome</keyword>
<feature type="region of interest" description="Disordered" evidence="1">
    <location>
        <begin position="186"/>
        <end position="224"/>
    </location>
</feature>
<reference evidence="3" key="1">
    <citation type="submission" date="2017-03" db="EMBL/GenBank/DDBJ databases">
        <title>Phytopthora megakarya and P. palmivora, two closely related causual agents of cacao black pod achieved similar genome size and gene model numbers by different mechanisms.</title>
        <authorList>
            <person name="Ali S."/>
            <person name="Shao J."/>
            <person name="Larry D.J."/>
            <person name="Kronmiller B."/>
            <person name="Shen D."/>
            <person name="Strem M.D."/>
            <person name="Melnick R.L."/>
            <person name="Guiltinan M.J."/>
            <person name="Tyler B.M."/>
            <person name="Meinhardt L.W."/>
            <person name="Bailey B.A."/>
        </authorList>
    </citation>
    <scope>NUCLEOTIDE SEQUENCE [LARGE SCALE GENOMIC DNA]</scope>
    <source>
        <strain evidence="3">zdho120</strain>
    </source>
</reference>
<sequence length="302" mass="34522">MAPRVNYVPSHAIAFKPVSAHTSYEDAKLALHSYDAFVYVSAYNYGSSGRGTVYRCDSHKACTLRLRILETTRDEAEIPVIFQLAVAGEHGTQVINKDKKRKGIDLCIKGEVDALLAAGVNVKTCLRTLQQRYQDQPDMLAKVPDKSKLTNRLATLTKLGWKMPEAGLNSDADVIQPLVRPARRKRQKRYETVDESSEGLNSGSEYEEETRRHDAVEVEEEEQFDKDKMMQEFTALPGRPIWWSIFKKTRYIEDKSEDIVTQWITGQVIGWKTGVDTPTKWMVRFTDGEKRDFELEELVNEI</sequence>
<accession>A0A225VMJ0</accession>
<gene>
    <name evidence="2" type="ORF">PHMEG_00021174</name>
</gene>
<protein>
    <submittedName>
        <fullName evidence="2">Multiple inositol polyphosphate phosphatase</fullName>
    </submittedName>
</protein>
<dbReference type="EMBL" id="NBNE01003916">
    <property type="protein sequence ID" value="OWZ06552.1"/>
    <property type="molecule type" value="Genomic_DNA"/>
</dbReference>
<dbReference type="Proteomes" id="UP000198211">
    <property type="component" value="Unassembled WGS sequence"/>
</dbReference>
<feature type="non-terminal residue" evidence="2">
    <location>
        <position position="302"/>
    </location>
</feature>
<dbReference type="AlphaFoldDB" id="A0A225VMJ0"/>
<comment type="caution">
    <text evidence="2">The sequence shown here is derived from an EMBL/GenBank/DDBJ whole genome shotgun (WGS) entry which is preliminary data.</text>
</comment>
<evidence type="ECO:0000256" key="1">
    <source>
        <dbReference type="SAM" id="MobiDB-lite"/>
    </source>
</evidence>
<name>A0A225VMJ0_9STRA</name>
<proteinExistence type="predicted"/>